<accession>A0A1E7FAC5</accession>
<dbReference type="PANTHER" id="PTHR43433:SF10">
    <property type="entry name" value="AB HYDROLASE-1 DOMAIN-CONTAINING PROTEIN"/>
    <property type="match status" value="1"/>
</dbReference>
<dbReference type="PRINTS" id="PR00111">
    <property type="entry name" value="ABHYDROLASE"/>
</dbReference>
<dbReference type="KEGG" id="fcy:FRACYDRAFT_239787"/>
<dbReference type="EMBL" id="KV784359">
    <property type="protein sequence ID" value="OEU15107.1"/>
    <property type="molecule type" value="Genomic_DNA"/>
</dbReference>
<keyword evidence="3" id="KW-0378">Hydrolase</keyword>
<dbReference type="GO" id="GO:0016787">
    <property type="term" value="F:hydrolase activity"/>
    <property type="evidence" value="ECO:0007669"/>
    <property type="project" value="UniProtKB-KW"/>
</dbReference>
<dbReference type="PANTHER" id="PTHR43433">
    <property type="entry name" value="HYDROLASE, ALPHA/BETA FOLD FAMILY PROTEIN"/>
    <property type="match status" value="1"/>
</dbReference>
<dbReference type="Proteomes" id="UP000095751">
    <property type="component" value="Unassembled WGS sequence"/>
</dbReference>
<dbReference type="OrthoDB" id="38010at2759"/>
<protein>
    <submittedName>
        <fullName evidence="3">Alpha/beta-hydrolase</fullName>
    </submittedName>
</protein>
<dbReference type="Pfam" id="PF00561">
    <property type="entry name" value="Abhydrolase_1"/>
    <property type="match status" value="1"/>
</dbReference>
<dbReference type="InterPro" id="IPR050471">
    <property type="entry name" value="AB_hydrolase"/>
</dbReference>
<keyword evidence="1" id="KW-0472">Membrane</keyword>
<feature type="transmembrane region" description="Helical" evidence="1">
    <location>
        <begin position="40"/>
        <end position="60"/>
    </location>
</feature>
<dbReference type="InterPro" id="IPR029058">
    <property type="entry name" value="AB_hydrolase_fold"/>
</dbReference>
<evidence type="ECO:0000259" key="2">
    <source>
        <dbReference type="Pfam" id="PF00561"/>
    </source>
</evidence>
<dbReference type="AlphaFoldDB" id="A0A1E7FAC5"/>
<keyword evidence="1" id="KW-0812">Transmembrane</keyword>
<dbReference type="SUPFAM" id="SSF53474">
    <property type="entry name" value="alpha/beta-Hydrolases"/>
    <property type="match status" value="1"/>
</dbReference>
<dbReference type="InParanoid" id="A0A1E7FAC5"/>
<organism evidence="3 4">
    <name type="scientific">Fragilariopsis cylindrus CCMP1102</name>
    <dbReference type="NCBI Taxonomy" id="635003"/>
    <lineage>
        <taxon>Eukaryota</taxon>
        <taxon>Sar</taxon>
        <taxon>Stramenopiles</taxon>
        <taxon>Ochrophyta</taxon>
        <taxon>Bacillariophyta</taxon>
        <taxon>Bacillariophyceae</taxon>
        <taxon>Bacillariophycidae</taxon>
        <taxon>Bacillariales</taxon>
        <taxon>Bacillariaceae</taxon>
        <taxon>Fragilariopsis</taxon>
    </lineage>
</organism>
<evidence type="ECO:0000313" key="4">
    <source>
        <dbReference type="Proteomes" id="UP000095751"/>
    </source>
</evidence>
<dbReference type="Gene3D" id="3.40.50.1820">
    <property type="entry name" value="alpha/beta hydrolase"/>
    <property type="match status" value="1"/>
</dbReference>
<gene>
    <name evidence="3" type="ORF">FRACYDRAFT_239787</name>
</gene>
<sequence>MNSNAEALKKLILNPKYTKKKIQISDGRILSYSECGNLESGIPVVFCFGLMTSSLAIMFAHHRALRNNLRIIAIDYPGIGESTYEKDRTLGGWADDVSEFLDTLNLKRVRLLGHSLGGLHILALLSNRSFKKRVVRSVLLCPWLYIEGKSFNPNWMKVTHVLPDVFQSSIIPYLLTGLSSSTVQLLGWSNPEQIQFQATKLVMDYSCLQGQAGNEQMVRFALSKYDTYLPEDLVSPIVIFQGKDDTLVSENRSLELVRLLKERKCDVSYTAIDDCDHNSILSKTENLINVMASLVGDADTWAVEIAKSLGVVNRCQSMPKTPIAKELDASARQKSRSYNNGLR</sequence>
<dbReference type="InterPro" id="IPR000073">
    <property type="entry name" value="AB_hydrolase_1"/>
</dbReference>
<name>A0A1E7FAC5_9STRA</name>
<evidence type="ECO:0000256" key="1">
    <source>
        <dbReference type="SAM" id="Phobius"/>
    </source>
</evidence>
<keyword evidence="4" id="KW-1185">Reference proteome</keyword>
<proteinExistence type="predicted"/>
<feature type="domain" description="AB hydrolase-1" evidence="2">
    <location>
        <begin position="43"/>
        <end position="283"/>
    </location>
</feature>
<reference evidence="3 4" key="1">
    <citation type="submission" date="2016-09" db="EMBL/GenBank/DDBJ databases">
        <title>Extensive genetic diversity and differential bi-allelic expression allows diatom success in the polar Southern Ocean.</title>
        <authorList>
            <consortium name="DOE Joint Genome Institute"/>
            <person name="Mock T."/>
            <person name="Otillar R.P."/>
            <person name="Strauss J."/>
            <person name="Dupont C."/>
            <person name="Frickenhaus S."/>
            <person name="Maumus F."/>
            <person name="Mcmullan M."/>
            <person name="Sanges R."/>
            <person name="Schmutz J."/>
            <person name="Toseland A."/>
            <person name="Valas R."/>
            <person name="Veluchamy A."/>
            <person name="Ward B.J."/>
            <person name="Allen A."/>
            <person name="Barry K."/>
            <person name="Falciatore A."/>
            <person name="Ferrante M."/>
            <person name="Fortunato A.E."/>
            <person name="Gloeckner G."/>
            <person name="Gruber A."/>
            <person name="Hipkin R."/>
            <person name="Janech M."/>
            <person name="Kroth P."/>
            <person name="Leese F."/>
            <person name="Lindquist E."/>
            <person name="Lyon B.R."/>
            <person name="Martin J."/>
            <person name="Mayer C."/>
            <person name="Parker M."/>
            <person name="Quesneville H."/>
            <person name="Raymond J."/>
            <person name="Uhlig C."/>
            <person name="Valentin K.U."/>
            <person name="Worden A.Z."/>
            <person name="Armbrust E.V."/>
            <person name="Bowler C."/>
            <person name="Green B."/>
            <person name="Moulton V."/>
            <person name="Van Oosterhout C."/>
            <person name="Grigoriev I."/>
        </authorList>
    </citation>
    <scope>NUCLEOTIDE SEQUENCE [LARGE SCALE GENOMIC DNA]</scope>
    <source>
        <strain evidence="3 4">CCMP1102</strain>
    </source>
</reference>
<keyword evidence="1" id="KW-1133">Transmembrane helix</keyword>
<evidence type="ECO:0000313" key="3">
    <source>
        <dbReference type="EMBL" id="OEU15107.1"/>
    </source>
</evidence>